<evidence type="ECO:0000313" key="2">
    <source>
        <dbReference type="EMBL" id="RPA63585.1"/>
    </source>
</evidence>
<comment type="caution">
    <text evidence="2">The sequence shown here is derived from an EMBL/GenBank/DDBJ whole genome shotgun (WGS) entry which is preliminary data.</text>
</comment>
<proteinExistence type="predicted"/>
<dbReference type="OrthoDB" id="9812962at2"/>
<dbReference type="EMBL" id="RKMH01000005">
    <property type="protein sequence ID" value="RPA63585.1"/>
    <property type="molecule type" value="Genomic_DNA"/>
</dbReference>
<dbReference type="Proteomes" id="UP000267536">
    <property type="component" value="Unassembled WGS sequence"/>
</dbReference>
<gene>
    <name evidence="2" type="ORF">EF294_07855</name>
</gene>
<organism evidence="2 3">
    <name type="scientific">Gordonia oryzae</name>
    <dbReference type="NCBI Taxonomy" id="2487349"/>
    <lineage>
        <taxon>Bacteria</taxon>
        <taxon>Bacillati</taxon>
        <taxon>Actinomycetota</taxon>
        <taxon>Actinomycetes</taxon>
        <taxon>Mycobacteriales</taxon>
        <taxon>Gordoniaceae</taxon>
        <taxon>Gordonia</taxon>
    </lineage>
</organism>
<protein>
    <submittedName>
        <fullName evidence="2">CHAP domain-containing protein</fullName>
    </submittedName>
</protein>
<dbReference type="PROSITE" id="PS51257">
    <property type="entry name" value="PROKAR_LIPOPROTEIN"/>
    <property type="match status" value="1"/>
</dbReference>
<dbReference type="Pfam" id="PF05257">
    <property type="entry name" value="CHAP"/>
    <property type="match status" value="1"/>
</dbReference>
<evidence type="ECO:0000259" key="1">
    <source>
        <dbReference type="Pfam" id="PF05257"/>
    </source>
</evidence>
<dbReference type="InterPro" id="IPR038765">
    <property type="entry name" value="Papain-like_cys_pep_sf"/>
</dbReference>
<accession>A0A3N4GN42</accession>
<feature type="domain" description="Peptidase C51" evidence="1">
    <location>
        <begin position="87"/>
        <end position="174"/>
    </location>
</feature>
<name>A0A3N4GN42_9ACTN</name>
<dbReference type="InterPro" id="IPR007921">
    <property type="entry name" value="CHAP_dom"/>
</dbReference>
<reference evidence="2 3" key="1">
    <citation type="submission" date="2018-11" db="EMBL/GenBank/DDBJ databases">
        <title>Draft genome sequence of Gordonia sp. RS15-1S isolated from rice stems.</title>
        <authorList>
            <person name="Muangham S."/>
        </authorList>
    </citation>
    <scope>NUCLEOTIDE SEQUENCE [LARGE SCALE GENOMIC DNA]</scope>
    <source>
        <strain evidence="2 3">RS15-1S</strain>
    </source>
</reference>
<dbReference type="Gene3D" id="3.90.1720.10">
    <property type="entry name" value="endopeptidase domain like (from Nostoc punctiforme)"/>
    <property type="match status" value="1"/>
</dbReference>
<sequence length="202" mass="21407">MRRTKVAWVIALVVIAACAATVIGVRAYRHDNDVVSRAVNGMTGQSRPPFPVVDTTTLTASRARIIESVRAEYARNASGTTYSGGVDEPWCADFVSTVMHESGVPLDNPNSGSWRIPGVATLTDYLHSSLRWRGPGHRPQPGDIVIYDKPSPWGQHTNIVVAVNGNEVTTVGGNQPPDGVTLHTADLAADPGLQGFGVPAGT</sequence>
<keyword evidence="3" id="KW-1185">Reference proteome</keyword>
<dbReference type="AlphaFoldDB" id="A0A3N4GN42"/>
<dbReference type="SUPFAM" id="SSF54001">
    <property type="entry name" value="Cysteine proteinases"/>
    <property type="match status" value="1"/>
</dbReference>
<evidence type="ECO:0000313" key="3">
    <source>
        <dbReference type="Proteomes" id="UP000267536"/>
    </source>
</evidence>